<sequence>MEVKDSASEHCGTLRGGGGSAGRRRRDGRRQEKGRSAMALMVRVCFKQKERDRAVRTGRPGGGRSEAATTAADDWRPGEDVGGALAAVDVAGSDWWSENATLVLISSIYINHQI</sequence>
<organism evidence="1 2">
    <name type="scientific">Cichorium intybus</name>
    <name type="common">Chicory</name>
    <dbReference type="NCBI Taxonomy" id="13427"/>
    <lineage>
        <taxon>Eukaryota</taxon>
        <taxon>Viridiplantae</taxon>
        <taxon>Streptophyta</taxon>
        <taxon>Embryophyta</taxon>
        <taxon>Tracheophyta</taxon>
        <taxon>Spermatophyta</taxon>
        <taxon>Magnoliopsida</taxon>
        <taxon>eudicotyledons</taxon>
        <taxon>Gunneridae</taxon>
        <taxon>Pentapetalae</taxon>
        <taxon>asterids</taxon>
        <taxon>campanulids</taxon>
        <taxon>Asterales</taxon>
        <taxon>Asteraceae</taxon>
        <taxon>Cichorioideae</taxon>
        <taxon>Cichorieae</taxon>
        <taxon>Cichoriinae</taxon>
        <taxon>Cichorium</taxon>
    </lineage>
</organism>
<reference evidence="2" key="1">
    <citation type="journal article" date="2022" name="Mol. Ecol. Resour.">
        <title>The genomes of chicory, endive, great burdock and yacon provide insights into Asteraceae palaeo-polyploidization history and plant inulin production.</title>
        <authorList>
            <person name="Fan W."/>
            <person name="Wang S."/>
            <person name="Wang H."/>
            <person name="Wang A."/>
            <person name="Jiang F."/>
            <person name="Liu H."/>
            <person name="Zhao H."/>
            <person name="Xu D."/>
            <person name="Zhang Y."/>
        </authorList>
    </citation>
    <scope>NUCLEOTIDE SEQUENCE [LARGE SCALE GENOMIC DNA]</scope>
    <source>
        <strain evidence="2">cv. Punajuju</strain>
    </source>
</reference>
<accession>A0ACB9E2S3</accession>
<keyword evidence="2" id="KW-1185">Reference proteome</keyword>
<reference evidence="1 2" key="2">
    <citation type="journal article" date="2022" name="Mol. Ecol. Resour.">
        <title>The genomes of chicory, endive, great burdock and yacon provide insights into Asteraceae paleo-polyploidization history and plant inulin production.</title>
        <authorList>
            <person name="Fan W."/>
            <person name="Wang S."/>
            <person name="Wang H."/>
            <person name="Wang A."/>
            <person name="Jiang F."/>
            <person name="Liu H."/>
            <person name="Zhao H."/>
            <person name="Xu D."/>
            <person name="Zhang Y."/>
        </authorList>
    </citation>
    <scope>NUCLEOTIDE SEQUENCE [LARGE SCALE GENOMIC DNA]</scope>
    <source>
        <strain evidence="2">cv. Punajuju</strain>
        <tissue evidence="1">Leaves</tissue>
    </source>
</reference>
<proteinExistence type="predicted"/>
<dbReference type="Proteomes" id="UP001055811">
    <property type="component" value="Linkage Group LG04"/>
</dbReference>
<name>A0ACB9E2S3_CICIN</name>
<protein>
    <submittedName>
        <fullName evidence="1">Uncharacterized protein</fullName>
    </submittedName>
</protein>
<evidence type="ECO:0000313" key="1">
    <source>
        <dbReference type="EMBL" id="KAI3753082.1"/>
    </source>
</evidence>
<comment type="caution">
    <text evidence="1">The sequence shown here is derived from an EMBL/GenBank/DDBJ whole genome shotgun (WGS) entry which is preliminary data.</text>
</comment>
<evidence type="ECO:0000313" key="2">
    <source>
        <dbReference type="Proteomes" id="UP001055811"/>
    </source>
</evidence>
<dbReference type="EMBL" id="CM042012">
    <property type="protein sequence ID" value="KAI3753082.1"/>
    <property type="molecule type" value="Genomic_DNA"/>
</dbReference>
<gene>
    <name evidence="1" type="ORF">L2E82_25127</name>
</gene>